<dbReference type="SUPFAM" id="SSF53756">
    <property type="entry name" value="UDP-Glycosyltransferase/glycogen phosphorylase"/>
    <property type="match status" value="1"/>
</dbReference>
<gene>
    <name evidence="3" type="ORF">SNR37_002210</name>
</gene>
<dbReference type="InterPro" id="IPR001296">
    <property type="entry name" value="Glyco_trans_1"/>
</dbReference>
<accession>A0ABU7G0L1</accession>
<dbReference type="InterPro" id="IPR028098">
    <property type="entry name" value="Glyco_trans_4-like_N"/>
</dbReference>
<keyword evidence="4" id="KW-1185">Reference proteome</keyword>
<dbReference type="PANTHER" id="PTHR12526:SF630">
    <property type="entry name" value="GLYCOSYLTRANSFERASE"/>
    <property type="match status" value="1"/>
</dbReference>
<evidence type="ECO:0000313" key="3">
    <source>
        <dbReference type="EMBL" id="MEE1672800.1"/>
    </source>
</evidence>
<dbReference type="EC" id="2.4.-.-" evidence="3"/>
<evidence type="ECO:0000259" key="1">
    <source>
        <dbReference type="Pfam" id="PF00534"/>
    </source>
</evidence>
<keyword evidence="3" id="KW-0808">Transferase</keyword>
<dbReference type="Proteomes" id="UP001310248">
    <property type="component" value="Unassembled WGS sequence"/>
</dbReference>
<protein>
    <submittedName>
        <fullName evidence="3">Glycosyltransferase</fullName>
        <ecNumber evidence="3">2.4.-.-</ecNumber>
    </submittedName>
</protein>
<organism evidence="3 4">
    <name type="scientific">Agarivorans aestuarii</name>
    <dbReference type="NCBI Taxonomy" id="1563703"/>
    <lineage>
        <taxon>Bacteria</taxon>
        <taxon>Pseudomonadati</taxon>
        <taxon>Pseudomonadota</taxon>
        <taxon>Gammaproteobacteria</taxon>
        <taxon>Alteromonadales</taxon>
        <taxon>Alteromonadaceae</taxon>
        <taxon>Agarivorans</taxon>
    </lineage>
</organism>
<dbReference type="EMBL" id="JAYDYW010000004">
    <property type="protein sequence ID" value="MEE1672800.1"/>
    <property type="molecule type" value="Genomic_DNA"/>
</dbReference>
<evidence type="ECO:0000259" key="2">
    <source>
        <dbReference type="Pfam" id="PF13439"/>
    </source>
</evidence>
<dbReference type="Pfam" id="PF00534">
    <property type="entry name" value="Glycos_transf_1"/>
    <property type="match status" value="1"/>
</dbReference>
<comment type="caution">
    <text evidence="3">The sequence shown here is derived from an EMBL/GenBank/DDBJ whole genome shotgun (WGS) entry which is preliminary data.</text>
</comment>
<dbReference type="Gene3D" id="3.40.50.2000">
    <property type="entry name" value="Glycogen Phosphorylase B"/>
    <property type="match status" value="2"/>
</dbReference>
<dbReference type="RefSeq" id="WP_329774217.1">
    <property type="nucleotide sequence ID" value="NZ_JAYDYW010000004.1"/>
</dbReference>
<feature type="domain" description="Glycosyl transferase family 1" evidence="1">
    <location>
        <begin position="212"/>
        <end position="350"/>
    </location>
</feature>
<reference evidence="3 4" key="2">
    <citation type="submission" date="2023-12" db="EMBL/GenBank/DDBJ databases">
        <authorList>
            <consortium name="Cladostephus spongiosus"/>
            <person name="Lorente B."/>
            <person name="Cabral C."/>
            <person name="Frias J."/>
            <person name="Faria J."/>
            <person name="Toubarro D."/>
        </authorList>
    </citation>
    <scope>NUCLEOTIDE SEQUENCE [LARGE SCALE GENOMIC DNA]</scope>
    <source>
        <strain evidence="3 4">ZMCS4</strain>
    </source>
</reference>
<keyword evidence="3" id="KW-0328">Glycosyltransferase</keyword>
<name>A0ABU7G0L1_9ALTE</name>
<dbReference type="GO" id="GO:0016757">
    <property type="term" value="F:glycosyltransferase activity"/>
    <property type="evidence" value="ECO:0007669"/>
    <property type="project" value="UniProtKB-KW"/>
</dbReference>
<reference evidence="4" key="1">
    <citation type="submission" date="2023-07" db="EMBL/GenBank/DDBJ databases">
        <title>Draft genome sequence of Agarivorans aestuarii strain ZMCS4, a CAZymes producing bacteria isolated from the marine brown algae Clodostephus spongiosus.</title>
        <authorList>
            <person name="Lorente B."/>
            <person name="Cabral C."/>
            <person name="Frias J."/>
            <person name="Faria J."/>
            <person name="Toubarro D."/>
        </authorList>
    </citation>
    <scope>NUCLEOTIDE SEQUENCE [LARGE SCALE GENOMIC DNA]</scope>
    <source>
        <strain evidence="4">ZMCS4</strain>
    </source>
</reference>
<dbReference type="PANTHER" id="PTHR12526">
    <property type="entry name" value="GLYCOSYLTRANSFERASE"/>
    <property type="match status" value="1"/>
</dbReference>
<dbReference type="CDD" id="cd03811">
    <property type="entry name" value="GT4_GT28_WabH-like"/>
    <property type="match status" value="1"/>
</dbReference>
<feature type="domain" description="Glycosyltransferase subfamily 4-like N-terminal" evidence="2">
    <location>
        <begin position="13"/>
        <end position="193"/>
    </location>
</feature>
<sequence length="383" mass="42808">MKVVHIINRIDGNGVTRAVFNLCQELSLRGIESEIIVSKPTDLPIPEGISLTCLTSKGLLNSNKKTNIVRRMAKYSLGGLLFYKLKAKRKSAELEQSLLSKNIDVVFLHCHYSKILYSNVSKLPCYMVLHNKKSLQLKAKWWLPSKINMMVMANAIKNKPKLAVSKSVKNDVRRRLKVADNMIEVIPNIIDAEDIRLRAGEQLLPLALSLQPKNYLIAVGRLDKQKRFDRLLNAYAEAGVSQQLVIAGDGRLRKQLERLAGTLNIAHLVHFIGHIDNPYPLIHQAKALVLTSDYEGLPTVLIEALLLKTAVIATACSGVREAVKGAKGATIVPIRNMKCLVDAIRATCEQKNIIVQSQALEECFAKEQVAERYFRLVSNFEAR</sequence>
<proteinExistence type="predicted"/>
<evidence type="ECO:0000313" key="4">
    <source>
        <dbReference type="Proteomes" id="UP001310248"/>
    </source>
</evidence>
<dbReference type="Pfam" id="PF13439">
    <property type="entry name" value="Glyco_transf_4"/>
    <property type="match status" value="1"/>
</dbReference>